<sequence length="376" mass="41052">MTAPIVSVAQPELEAHVHEPETHVDVLETHVDVLIIGAGPAGLVCQHTRERRGQRPDRRPATGQGRRGPGGRHPAEVLQLILSGCVLAELRPRGAPDPGGQPDAYVYNATPRAIKAIFLDSMKARGLTVEWPVVPTSIALPADEDALRSYPRIYDTFTRFLRACSLFHTWQITLSHLDPLNLQASAKTEVVRAKYVVGADGAHSLVSSTHPCVVVHLHVLIQHALRTPPTQPTNRLHLGASSTDTDFPDIRNCSAIHSTRGACMVIPREGDVVRLYIQLAEADLLDPGTGRVDKARMSPGKLLEVARKSFCPYKLGEPREFQWCSSAVFLFVCLSGWLPDPDDYGAPLQGQGMNASMNDTHNLGARMSYSSRTLPS</sequence>
<comment type="caution">
    <text evidence="1">The sequence shown here is derived from an EMBL/GenBank/DDBJ whole genome shotgun (WGS) entry which is preliminary data.</text>
</comment>
<evidence type="ECO:0000313" key="2">
    <source>
        <dbReference type="Proteomes" id="UP000790377"/>
    </source>
</evidence>
<organism evidence="1 2">
    <name type="scientific">Hygrophoropsis aurantiaca</name>
    <dbReference type="NCBI Taxonomy" id="72124"/>
    <lineage>
        <taxon>Eukaryota</taxon>
        <taxon>Fungi</taxon>
        <taxon>Dikarya</taxon>
        <taxon>Basidiomycota</taxon>
        <taxon>Agaricomycotina</taxon>
        <taxon>Agaricomycetes</taxon>
        <taxon>Agaricomycetidae</taxon>
        <taxon>Boletales</taxon>
        <taxon>Coniophorineae</taxon>
        <taxon>Hygrophoropsidaceae</taxon>
        <taxon>Hygrophoropsis</taxon>
    </lineage>
</organism>
<dbReference type="EMBL" id="MU268147">
    <property type="protein sequence ID" value="KAH7905661.1"/>
    <property type="molecule type" value="Genomic_DNA"/>
</dbReference>
<dbReference type="Proteomes" id="UP000790377">
    <property type="component" value="Unassembled WGS sequence"/>
</dbReference>
<keyword evidence="2" id="KW-1185">Reference proteome</keyword>
<name>A0ACB7ZX03_9AGAM</name>
<reference evidence="1" key="1">
    <citation type="journal article" date="2021" name="New Phytol.">
        <title>Evolutionary innovations through gain and loss of genes in the ectomycorrhizal Boletales.</title>
        <authorList>
            <person name="Wu G."/>
            <person name="Miyauchi S."/>
            <person name="Morin E."/>
            <person name="Kuo A."/>
            <person name="Drula E."/>
            <person name="Varga T."/>
            <person name="Kohler A."/>
            <person name="Feng B."/>
            <person name="Cao Y."/>
            <person name="Lipzen A."/>
            <person name="Daum C."/>
            <person name="Hundley H."/>
            <person name="Pangilinan J."/>
            <person name="Johnson J."/>
            <person name="Barry K."/>
            <person name="LaButti K."/>
            <person name="Ng V."/>
            <person name="Ahrendt S."/>
            <person name="Min B."/>
            <person name="Choi I.G."/>
            <person name="Park H."/>
            <person name="Plett J.M."/>
            <person name="Magnuson J."/>
            <person name="Spatafora J.W."/>
            <person name="Nagy L.G."/>
            <person name="Henrissat B."/>
            <person name="Grigoriev I.V."/>
            <person name="Yang Z.L."/>
            <person name="Xu J."/>
            <person name="Martin F.M."/>
        </authorList>
    </citation>
    <scope>NUCLEOTIDE SEQUENCE</scope>
    <source>
        <strain evidence="1">ATCC 28755</strain>
    </source>
</reference>
<protein>
    <submittedName>
        <fullName evidence="1">Uncharacterized protein</fullName>
    </submittedName>
</protein>
<gene>
    <name evidence="1" type="ORF">BJ138DRAFT_1227794</name>
</gene>
<proteinExistence type="predicted"/>
<evidence type="ECO:0000313" key="1">
    <source>
        <dbReference type="EMBL" id="KAH7905661.1"/>
    </source>
</evidence>
<accession>A0ACB7ZX03</accession>